<accession>A0A9P3LDI6</accession>
<gene>
    <name evidence="1" type="ORF">PsYK624_074490</name>
</gene>
<dbReference type="EMBL" id="BPQB01000020">
    <property type="protein sequence ID" value="GJE91300.1"/>
    <property type="molecule type" value="Genomic_DNA"/>
</dbReference>
<reference evidence="1 2" key="1">
    <citation type="submission" date="2021-08" db="EMBL/GenBank/DDBJ databases">
        <title>Draft Genome Sequence of Phanerochaete sordida strain YK-624.</title>
        <authorList>
            <person name="Mori T."/>
            <person name="Dohra H."/>
            <person name="Suzuki T."/>
            <person name="Kawagishi H."/>
            <person name="Hirai H."/>
        </authorList>
    </citation>
    <scope>NUCLEOTIDE SEQUENCE [LARGE SCALE GENOMIC DNA]</scope>
    <source>
        <strain evidence="1 2">YK-624</strain>
    </source>
</reference>
<protein>
    <submittedName>
        <fullName evidence="1">Uncharacterized protein</fullName>
    </submittedName>
</protein>
<organism evidence="1 2">
    <name type="scientific">Phanerochaete sordida</name>
    <dbReference type="NCBI Taxonomy" id="48140"/>
    <lineage>
        <taxon>Eukaryota</taxon>
        <taxon>Fungi</taxon>
        <taxon>Dikarya</taxon>
        <taxon>Basidiomycota</taxon>
        <taxon>Agaricomycotina</taxon>
        <taxon>Agaricomycetes</taxon>
        <taxon>Polyporales</taxon>
        <taxon>Phanerochaetaceae</taxon>
        <taxon>Phanerochaete</taxon>
    </lineage>
</organism>
<proteinExistence type="predicted"/>
<evidence type="ECO:0000313" key="2">
    <source>
        <dbReference type="Proteomes" id="UP000703269"/>
    </source>
</evidence>
<evidence type="ECO:0000313" key="1">
    <source>
        <dbReference type="EMBL" id="GJE91300.1"/>
    </source>
</evidence>
<comment type="caution">
    <text evidence="1">The sequence shown here is derived from an EMBL/GenBank/DDBJ whole genome shotgun (WGS) entry which is preliminary data.</text>
</comment>
<name>A0A9P3LDI6_9APHY</name>
<dbReference type="Proteomes" id="UP000703269">
    <property type="component" value="Unassembled WGS sequence"/>
</dbReference>
<sequence>MSFYALRRHRSLTGARASTRQVDRDSGSVCREQRGSACRVPRTAALRNSLFGVESQWHCAMVAAARSCRPRRVQNAHRSTARGPTRCGAKTDCEQRNLIPGLTTDTIVGRYSIRRSRGVAGDEDADNA</sequence>
<dbReference type="AlphaFoldDB" id="A0A9P3LDI6"/>
<keyword evidence="2" id="KW-1185">Reference proteome</keyword>